<proteinExistence type="inferred from homology"/>
<dbReference type="PANTHER" id="PTHR43281">
    <property type="entry name" value="FARNESYL DIPHOSPHATE SYNTHASE"/>
    <property type="match status" value="1"/>
</dbReference>
<dbReference type="GO" id="GO:0008654">
    <property type="term" value="P:phospholipid biosynthetic process"/>
    <property type="evidence" value="ECO:0007669"/>
    <property type="project" value="UniProtKB-ARBA"/>
</dbReference>
<reference evidence="9" key="1">
    <citation type="submission" date="2018-02" db="EMBL/GenBank/DDBJ databases">
        <title>Genome sequencing of Solimonas sp. HR-BB.</title>
        <authorList>
            <person name="Lee Y."/>
            <person name="Jeon C.O."/>
        </authorList>
    </citation>
    <scope>NUCLEOTIDE SEQUENCE [LARGE SCALE GENOMIC DNA]</scope>
    <source>
        <strain evidence="9">HR-E</strain>
    </source>
</reference>
<name>A0A2P6AUI1_9GAMM</name>
<dbReference type="EMBL" id="PTQZ01000019">
    <property type="protein sequence ID" value="PQA50143.1"/>
    <property type="molecule type" value="Genomic_DNA"/>
</dbReference>
<comment type="similarity">
    <text evidence="2 7">Belongs to the FPP/GGPP synthase family.</text>
</comment>
<keyword evidence="4" id="KW-0479">Metal-binding</keyword>
<dbReference type="SFLD" id="SFLDS00005">
    <property type="entry name" value="Isoprenoid_Synthase_Type_I"/>
    <property type="match status" value="1"/>
</dbReference>
<dbReference type="FunFam" id="1.10.600.10:FF:000001">
    <property type="entry name" value="Geranylgeranyl diphosphate synthase"/>
    <property type="match status" value="1"/>
</dbReference>
<dbReference type="PROSITE" id="PS00723">
    <property type="entry name" value="POLYPRENYL_SYNTHASE_1"/>
    <property type="match status" value="1"/>
</dbReference>
<evidence type="ECO:0000313" key="9">
    <source>
        <dbReference type="Proteomes" id="UP000243900"/>
    </source>
</evidence>
<comment type="cofactor">
    <cofactor evidence="1">
        <name>Mg(2+)</name>
        <dbReference type="ChEBI" id="CHEBI:18420"/>
    </cofactor>
</comment>
<dbReference type="InterPro" id="IPR053378">
    <property type="entry name" value="Prenyl_diphosphate_synthase"/>
</dbReference>
<dbReference type="CDD" id="cd00685">
    <property type="entry name" value="Trans_IPPS_HT"/>
    <property type="match status" value="1"/>
</dbReference>
<dbReference type="Gene3D" id="1.10.600.10">
    <property type="entry name" value="Farnesyl Diphosphate Synthase"/>
    <property type="match status" value="1"/>
</dbReference>
<dbReference type="InterPro" id="IPR008949">
    <property type="entry name" value="Isoprenoid_synthase_dom_sf"/>
</dbReference>
<dbReference type="GO" id="GO:0046872">
    <property type="term" value="F:metal ion binding"/>
    <property type="evidence" value="ECO:0007669"/>
    <property type="project" value="UniProtKB-KW"/>
</dbReference>
<dbReference type="NCBIfam" id="NF045485">
    <property type="entry name" value="FPPsyn"/>
    <property type="match status" value="1"/>
</dbReference>
<dbReference type="PANTHER" id="PTHR43281:SF1">
    <property type="entry name" value="FARNESYL DIPHOSPHATE SYNTHASE"/>
    <property type="match status" value="1"/>
</dbReference>
<dbReference type="InterPro" id="IPR033749">
    <property type="entry name" value="Polyprenyl_synt_CS"/>
</dbReference>
<keyword evidence="5" id="KW-0460">Magnesium</keyword>
<dbReference type="SUPFAM" id="SSF48576">
    <property type="entry name" value="Terpenoid synthases"/>
    <property type="match status" value="1"/>
</dbReference>
<dbReference type="GO" id="GO:0016114">
    <property type="term" value="P:terpenoid biosynthetic process"/>
    <property type="evidence" value="ECO:0007669"/>
    <property type="project" value="UniProtKB-ARBA"/>
</dbReference>
<dbReference type="Proteomes" id="UP000243900">
    <property type="component" value="Unassembled WGS sequence"/>
</dbReference>
<evidence type="ECO:0000313" key="8">
    <source>
        <dbReference type="EMBL" id="PQA50143.1"/>
    </source>
</evidence>
<dbReference type="AlphaFoldDB" id="A0A2P6AUI1"/>
<keyword evidence="6" id="KW-0414">Isoprene biosynthesis</keyword>
<keyword evidence="3 7" id="KW-0808">Transferase</keyword>
<dbReference type="GO" id="GO:0005737">
    <property type="term" value="C:cytoplasm"/>
    <property type="evidence" value="ECO:0007669"/>
    <property type="project" value="UniProtKB-ARBA"/>
</dbReference>
<evidence type="ECO:0000256" key="5">
    <source>
        <dbReference type="ARBA" id="ARBA00022842"/>
    </source>
</evidence>
<sequence length="288" mass="30412">MPALLQAARTRFPALFADFLARQNGLDQRLIDAAAYAMQNGGKRVRPALAWGACLAVGGRQEDADGAAIAVECIHGYSLVHDDLPCMDDDDLRRGQPTCHRRFDEATALLAGDALQSLAFISLAGGALPAAVRATQTARLAAAAFDMVVGQRLDLSAEGRQLALEPLEAVHRHKTGALIRAAVALGALAGGADTARLAALDRYADRIGLAFQVHDDVLDVIGDTTVLGKRAGADQDLEKSTYPALLGLEAAQQLARNLTDEALAALEPLGADADPLRELARFLLARDH</sequence>
<dbReference type="GO" id="GO:0004659">
    <property type="term" value="F:prenyltransferase activity"/>
    <property type="evidence" value="ECO:0007669"/>
    <property type="project" value="InterPro"/>
</dbReference>
<comment type="caution">
    <text evidence="8">The sequence shown here is derived from an EMBL/GenBank/DDBJ whole genome shotgun (WGS) entry which is preliminary data.</text>
</comment>
<keyword evidence="9" id="KW-1185">Reference proteome</keyword>
<dbReference type="OrthoDB" id="9805316at2"/>
<accession>A0A2P6AUI1</accession>
<evidence type="ECO:0000256" key="1">
    <source>
        <dbReference type="ARBA" id="ARBA00001946"/>
    </source>
</evidence>
<organism evidence="8 9">
    <name type="scientific">Amnimonas aquatica</name>
    <dbReference type="NCBI Taxonomy" id="2094561"/>
    <lineage>
        <taxon>Bacteria</taxon>
        <taxon>Pseudomonadati</taxon>
        <taxon>Pseudomonadota</taxon>
        <taxon>Gammaproteobacteria</taxon>
        <taxon>Moraxellales</taxon>
        <taxon>Moraxellaceae</taxon>
        <taxon>Amnimonas</taxon>
    </lineage>
</organism>
<dbReference type="Pfam" id="PF00348">
    <property type="entry name" value="polyprenyl_synt"/>
    <property type="match status" value="1"/>
</dbReference>
<dbReference type="PROSITE" id="PS00444">
    <property type="entry name" value="POLYPRENYL_SYNTHASE_2"/>
    <property type="match status" value="1"/>
</dbReference>
<evidence type="ECO:0000256" key="7">
    <source>
        <dbReference type="RuleBase" id="RU004466"/>
    </source>
</evidence>
<gene>
    <name evidence="8" type="ORF">C5O18_01905</name>
</gene>
<evidence type="ECO:0000256" key="6">
    <source>
        <dbReference type="ARBA" id="ARBA00023229"/>
    </source>
</evidence>
<evidence type="ECO:0000256" key="2">
    <source>
        <dbReference type="ARBA" id="ARBA00006706"/>
    </source>
</evidence>
<evidence type="ECO:0000256" key="3">
    <source>
        <dbReference type="ARBA" id="ARBA00022679"/>
    </source>
</evidence>
<dbReference type="InterPro" id="IPR000092">
    <property type="entry name" value="Polyprenyl_synt"/>
</dbReference>
<protein>
    <submittedName>
        <fullName evidence="8">Geranyl transferase</fullName>
    </submittedName>
</protein>
<dbReference type="SFLD" id="SFLDG01017">
    <property type="entry name" value="Polyprenyl_Transferase_Like"/>
    <property type="match status" value="1"/>
</dbReference>
<evidence type="ECO:0000256" key="4">
    <source>
        <dbReference type="ARBA" id="ARBA00022723"/>
    </source>
</evidence>